<sequence length="69" mass="7700">MSCGTVFRAKLLLAFVDRNRAPCRREVIWFNTSKGFGFVKLPEGIEAYLHIRVLEAAGKARNRSSGCIA</sequence>
<evidence type="ECO:0000313" key="1">
    <source>
        <dbReference type="EMBL" id="CCV09152.1"/>
    </source>
</evidence>
<dbReference type="STRING" id="1297569.MESS2_870005"/>
<gene>
    <name evidence="1" type="ORF">MESS2_870005</name>
</gene>
<keyword evidence="2" id="KW-1185">Reference proteome</keyword>
<dbReference type="AlphaFoldDB" id="M5EY83"/>
<protein>
    <recommendedName>
        <fullName evidence="3">CSD domain-containing protein</fullName>
    </recommendedName>
</protein>
<dbReference type="InterPro" id="IPR012340">
    <property type="entry name" value="NA-bd_OB-fold"/>
</dbReference>
<reference evidence="1 2" key="1">
    <citation type="submission" date="2013-02" db="EMBL/GenBank/DDBJ databases">
        <authorList>
            <person name="Genoscope - CEA"/>
        </authorList>
    </citation>
    <scope>NUCLEOTIDE SEQUENCE [LARGE SCALE GENOMIC DNA]</scope>
    <source>
        <strain evidence="1 2">STM 2683</strain>
    </source>
</reference>
<name>M5EY83_9HYPH</name>
<organism evidence="1 2">
    <name type="scientific">Mesorhizobium metallidurans STM 2683</name>
    <dbReference type="NCBI Taxonomy" id="1297569"/>
    <lineage>
        <taxon>Bacteria</taxon>
        <taxon>Pseudomonadati</taxon>
        <taxon>Pseudomonadota</taxon>
        <taxon>Alphaproteobacteria</taxon>
        <taxon>Hyphomicrobiales</taxon>
        <taxon>Phyllobacteriaceae</taxon>
        <taxon>Mesorhizobium</taxon>
    </lineage>
</organism>
<comment type="caution">
    <text evidence="1">The sequence shown here is derived from an EMBL/GenBank/DDBJ whole genome shotgun (WGS) entry which is preliminary data.</text>
</comment>
<evidence type="ECO:0000313" key="2">
    <source>
        <dbReference type="Proteomes" id="UP000012062"/>
    </source>
</evidence>
<dbReference type="Gene3D" id="2.40.50.140">
    <property type="entry name" value="Nucleic acid-binding proteins"/>
    <property type="match status" value="1"/>
</dbReference>
<accession>M5EY83</accession>
<dbReference type="EMBL" id="CAUM01000158">
    <property type="protein sequence ID" value="CCV09152.1"/>
    <property type="molecule type" value="Genomic_DNA"/>
</dbReference>
<evidence type="ECO:0008006" key="3">
    <source>
        <dbReference type="Google" id="ProtNLM"/>
    </source>
</evidence>
<dbReference type="Proteomes" id="UP000012062">
    <property type="component" value="Unassembled WGS sequence"/>
</dbReference>
<dbReference type="SUPFAM" id="SSF50249">
    <property type="entry name" value="Nucleic acid-binding proteins"/>
    <property type="match status" value="1"/>
</dbReference>
<proteinExistence type="predicted"/>